<dbReference type="EMBL" id="CP029289">
    <property type="protein sequence ID" value="AWR94180.1"/>
    <property type="molecule type" value="Genomic_DNA"/>
</dbReference>
<dbReference type="SUPFAM" id="SSF52799">
    <property type="entry name" value="(Phosphotyrosine protein) phosphatases II"/>
    <property type="match status" value="1"/>
</dbReference>
<dbReference type="InterPro" id="IPR016130">
    <property type="entry name" value="Tyr_Pase_AS"/>
</dbReference>
<evidence type="ECO:0000259" key="3">
    <source>
        <dbReference type="PROSITE" id="PS50056"/>
    </source>
</evidence>
<keyword evidence="5" id="KW-1185">Reference proteome</keyword>
<reference evidence="4 5" key="1">
    <citation type="submission" date="2018-05" db="EMBL/GenBank/DDBJ databases">
        <title>Complete Genome Sequences of Extremely Thermoacidophilic, Metal-Mobilizing Type-Strain Members of the Archaeal Family Sulfolobaceae: Acidianus brierleyi DSM-1651T, Acidianus sulfidivorans DSM-18786T, Metallosphaera hakonensis DSM-7519T, and Metallosphaera prunae DSM-10039T.</title>
        <authorList>
            <person name="Counts J.A."/>
            <person name="Kelly R.M."/>
        </authorList>
    </citation>
    <scope>NUCLEOTIDE SEQUENCE [LARGE SCALE GENOMIC DNA]</scope>
    <source>
        <strain evidence="4 5">DSM 1651</strain>
    </source>
</reference>
<dbReference type="FunFam" id="3.90.190.10:FF:000157">
    <property type="entry name" value="Protein-tyrosine phosphatase"/>
    <property type="match status" value="1"/>
</dbReference>
<evidence type="ECO:0000313" key="5">
    <source>
        <dbReference type="Proteomes" id="UP000248044"/>
    </source>
</evidence>
<dbReference type="InterPro" id="IPR000387">
    <property type="entry name" value="Tyr_Pase_dom"/>
</dbReference>
<evidence type="ECO:0000313" key="4">
    <source>
        <dbReference type="EMBL" id="AWR94180.1"/>
    </source>
</evidence>
<name>A0A2U9IDV4_9CREN</name>
<dbReference type="Proteomes" id="UP000248044">
    <property type="component" value="Chromosome"/>
</dbReference>
<keyword evidence="1" id="KW-0378">Hydrolase</keyword>
<dbReference type="InterPro" id="IPR029021">
    <property type="entry name" value="Prot-tyrosine_phosphatase-like"/>
</dbReference>
<feature type="domain" description="Tyrosine specific protein phosphatases" evidence="3">
    <location>
        <begin position="76"/>
        <end position="140"/>
    </location>
</feature>
<dbReference type="PROSITE" id="PS50054">
    <property type="entry name" value="TYR_PHOSPHATASE_DUAL"/>
    <property type="match status" value="1"/>
</dbReference>
<dbReference type="PRINTS" id="PR00700">
    <property type="entry name" value="PRTYPHPHTASE"/>
</dbReference>
<dbReference type="SMART" id="SM00404">
    <property type="entry name" value="PTPc_motif"/>
    <property type="match status" value="1"/>
</dbReference>
<dbReference type="PROSITE" id="PS00383">
    <property type="entry name" value="TYR_PHOSPHATASE_1"/>
    <property type="match status" value="1"/>
</dbReference>
<dbReference type="SMART" id="SM00195">
    <property type="entry name" value="DSPc"/>
    <property type="match status" value="1"/>
</dbReference>
<dbReference type="GeneID" id="36831652"/>
<dbReference type="PANTHER" id="PTHR23339">
    <property type="entry name" value="TYROSINE SPECIFIC PROTEIN PHOSPHATASE AND DUAL SPECIFICITY PROTEIN PHOSPHATASE"/>
    <property type="match status" value="1"/>
</dbReference>
<dbReference type="InterPro" id="IPR050561">
    <property type="entry name" value="PTP"/>
</dbReference>
<dbReference type="InterPro" id="IPR003595">
    <property type="entry name" value="Tyr_Pase_cat"/>
</dbReference>
<dbReference type="SMART" id="SM01301">
    <property type="entry name" value="PTPlike_phytase"/>
    <property type="match status" value="1"/>
</dbReference>
<proteinExistence type="predicted"/>
<protein>
    <submittedName>
        <fullName evidence="4">Protein phosphatase</fullName>
    </submittedName>
</protein>
<dbReference type="OrthoDB" id="117569at2157"/>
<feature type="domain" description="Tyrosine-protein phosphatase" evidence="2">
    <location>
        <begin position="1"/>
        <end position="151"/>
    </location>
</feature>
<sequence>MYWVRKREIGGSCLPYTVDEIREWKAKGVKRVLVLPEEWEIEEAWGNADYYFSILKENGLDYLHIPIPDNYPPTQSQFNEIYEWLNKGKGNLVHCVGGIGRTGTVIAAYLIIKEGYDPNDAVTEVRKYREGAVQSLQQFEFLIKLSSKFER</sequence>
<dbReference type="AlphaFoldDB" id="A0A2U9IDV4"/>
<accession>A0A2U9IDV4</accession>
<gene>
    <name evidence="4" type="ORF">DFR85_05810</name>
</gene>
<dbReference type="KEGG" id="abri:DFR85_05810"/>
<dbReference type="InterPro" id="IPR020422">
    <property type="entry name" value="TYR_PHOSPHATASE_DUAL_dom"/>
</dbReference>
<dbReference type="GO" id="GO:0004725">
    <property type="term" value="F:protein tyrosine phosphatase activity"/>
    <property type="evidence" value="ECO:0007669"/>
    <property type="project" value="InterPro"/>
</dbReference>
<dbReference type="RefSeq" id="WP_110270061.1">
    <property type="nucleotide sequence ID" value="NZ_CP029289.2"/>
</dbReference>
<evidence type="ECO:0000259" key="2">
    <source>
        <dbReference type="PROSITE" id="PS50054"/>
    </source>
</evidence>
<dbReference type="PROSITE" id="PS50056">
    <property type="entry name" value="TYR_PHOSPHATASE_2"/>
    <property type="match status" value="1"/>
</dbReference>
<dbReference type="Pfam" id="PF22784">
    <property type="entry name" value="PTP-SAK"/>
    <property type="match status" value="1"/>
</dbReference>
<dbReference type="Gene3D" id="3.90.190.10">
    <property type="entry name" value="Protein tyrosine phosphatase superfamily"/>
    <property type="match status" value="1"/>
</dbReference>
<organism evidence="4 5">
    <name type="scientific">Acidianus brierleyi</name>
    <dbReference type="NCBI Taxonomy" id="41673"/>
    <lineage>
        <taxon>Archaea</taxon>
        <taxon>Thermoproteota</taxon>
        <taxon>Thermoprotei</taxon>
        <taxon>Sulfolobales</taxon>
        <taxon>Sulfolobaceae</taxon>
        <taxon>Acidianus</taxon>
    </lineage>
</organism>
<evidence type="ECO:0000256" key="1">
    <source>
        <dbReference type="ARBA" id="ARBA00022801"/>
    </source>
</evidence>
<dbReference type="InterPro" id="IPR000242">
    <property type="entry name" value="PTP_cat"/>
</dbReference>
<dbReference type="InterPro" id="IPR057023">
    <property type="entry name" value="PTP-SAK"/>
</dbReference>